<dbReference type="KEGG" id="ain:Acin_1740"/>
<dbReference type="Gene3D" id="3.40.190.10">
    <property type="entry name" value="Periplasmic binding protein-like II"/>
    <property type="match status" value="2"/>
</dbReference>
<dbReference type="STRING" id="568816.Acin_1740"/>
<dbReference type="PROSITE" id="PS50931">
    <property type="entry name" value="HTH_LYSR"/>
    <property type="match status" value="1"/>
</dbReference>
<dbReference type="SUPFAM" id="SSF46785">
    <property type="entry name" value="Winged helix' DNA-binding domain"/>
    <property type="match status" value="1"/>
</dbReference>
<protein>
    <submittedName>
        <fullName evidence="6">Transcriptional regulator</fullName>
    </submittedName>
</protein>
<dbReference type="Pfam" id="PF00126">
    <property type="entry name" value="HTH_1"/>
    <property type="match status" value="1"/>
</dbReference>
<dbReference type="CDD" id="cd05466">
    <property type="entry name" value="PBP2_LTTR_substrate"/>
    <property type="match status" value="1"/>
</dbReference>
<dbReference type="InterPro" id="IPR036390">
    <property type="entry name" value="WH_DNA-bd_sf"/>
</dbReference>
<dbReference type="PANTHER" id="PTHR30126">
    <property type="entry name" value="HTH-TYPE TRANSCRIPTIONAL REGULATOR"/>
    <property type="match status" value="1"/>
</dbReference>
<dbReference type="PATRIC" id="fig|568816.4.peg.1688"/>
<evidence type="ECO:0000313" key="7">
    <source>
        <dbReference type="Proteomes" id="UP000007093"/>
    </source>
</evidence>
<dbReference type="InParanoid" id="G4Q3F6"/>
<evidence type="ECO:0000256" key="2">
    <source>
        <dbReference type="ARBA" id="ARBA00023015"/>
    </source>
</evidence>
<gene>
    <name evidence="6" type="ordered locus">Acin_1740</name>
</gene>
<keyword evidence="4" id="KW-0804">Transcription</keyword>
<evidence type="ECO:0000259" key="5">
    <source>
        <dbReference type="PROSITE" id="PS50931"/>
    </source>
</evidence>
<keyword evidence="7" id="KW-1185">Reference proteome</keyword>
<dbReference type="GO" id="GO:0000976">
    <property type="term" value="F:transcription cis-regulatory region binding"/>
    <property type="evidence" value="ECO:0007669"/>
    <property type="project" value="TreeGrafter"/>
</dbReference>
<evidence type="ECO:0000256" key="3">
    <source>
        <dbReference type="ARBA" id="ARBA00023125"/>
    </source>
</evidence>
<dbReference type="Pfam" id="PF03466">
    <property type="entry name" value="LysR_substrate"/>
    <property type="match status" value="1"/>
</dbReference>
<reference evidence="6 7" key="1">
    <citation type="journal article" date="2011" name="J. Bacteriol.">
        <title>Complete genome sequence of Acidaminococcus intestini RYC-MR95, a Gram-negative bacterium from the phylum Firmicutes.</title>
        <authorList>
            <person name="D'Auria G."/>
            <person name="Galan J.C."/>
            <person name="Rodriguez-Alcayna M."/>
            <person name="Moya A."/>
            <person name="Baquero F."/>
            <person name="Latorre A."/>
        </authorList>
    </citation>
    <scope>NUCLEOTIDE SEQUENCE [LARGE SCALE GENOMIC DNA]</scope>
    <source>
        <strain evidence="6 7">RyC-MR95</strain>
    </source>
</reference>
<dbReference type="FunCoup" id="G4Q3F6">
    <property type="interactions" value="36"/>
</dbReference>
<accession>G4Q3F6</accession>
<dbReference type="InterPro" id="IPR036388">
    <property type="entry name" value="WH-like_DNA-bd_sf"/>
</dbReference>
<dbReference type="Proteomes" id="UP000007093">
    <property type="component" value="Chromosome"/>
</dbReference>
<dbReference type="HOGENOM" id="CLU_039613_6_1_9"/>
<dbReference type="FunFam" id="1.10.10.10:FF:000001">
    <property type="entry name" value="LysR family transcriptional regulator"/>
    <property type="match status" value="1"/>
</dbReference>
<evidence type="ECO:0000256" key="1">
    <source>
        <dbReference type="ARBA" id="ARBA00009437"/>
    </source>
</evidence>
<evidence type="ECO:0000256" key="4">
    <source>
        <dbReference type="ARBA" id="ARBA00023163"/>
    </source>
</evidence>
<dbReference type="GeneID" id="92879031"/>
<name>G4Q3F6_ACIIR</name>
<keyword evidence="3" id="KW-0238">DNA-binding</keyword>
<dbReference type="RefSeq" id="WP_009015972.1">
    <property type="nucleotide sequence ID" value="NC_016077.1"/>
</dbReference>
<proteinExistence type="inferred from homology"/>
<organism evidence="6 7">
    <name type="scientific">Acidaminococcus intestini (strain RyC-MR95)</name>
    <dbReference type="NCBI Taxonomy" id="568816"/>
    <lineage>
        <taxon>Bacteria</taxon>
        <taxon>Bacillati</taxon>
        <taxon>Bacillota</taxon>
        <taxon>Negativicutes</taxon>
        <taxon>Acidaminococcales</taxon>
        <taxon>Acidaminococcaceae</taxon>
        <taxon>Acidaminococcus</taxon>
    </lineage>
</organism>
<dbReference type="InterPro" id="IPR005119">
    <property type="entry name" value="LysR_subst-bd"/>
</dbReference>
<dbReference type="SUPFAM" id="SSF53850">
    <property type="entry name" value="Periplasmic binding protein-like II"/>
    <property type="match status" value="1"/>
</dbReference>
<dbReference type="InterPro" id="IPR000847">
    <property type="entry name" value="LysR_HTH_N"/>
</dbReference>
<dbReference type="EMBL" id="CP003058">
    <property type="protein sequence ID" value="AEQ22952.1"/>
    <property type="molecule type" value="Genomic_DNA"/>
</dbReference>
<dbReference type="AlphaFoldDB" id="G4Q3F6"/>
<comment type="similarity">
    <text evidence="1">Belongs to the LysR transcriptional regulatory family.</text>
</comment>
<dbReference type="Gene3D" id="1.10.10.10">
    <property type="entry name" value="Winged helix-like DNA-binding domain superfamily/Winged helix DNA-binding domain"/>
    <property type="match status" value="1"/>
</dbReference>
<sequence length="294" mass="33403">MDIKQLHTFETIIQTGSFQKAAQVLSYAPSTITFQMKQLEKELGVSLFERRGHEQRLTSAGISLKPYVDQVLHSADQLVAHAGSQRLEGQLTVLLPESLLTYHLQPVLERFRKKAPQVRLSLHVKNCFAIYDSMRHGEADLALHYDVAAYPSPFETTPLITYPLVLVASPLLSPQDSDFMTKGQTKEQCLLINDKQALYLTYFREYLREKGIALSQEMDVWSLEAIKQCILSNLGVAFLPEFVVHEELQKGLMKKISLELDHPSMTALLVHRKTANPLVHCFKELVTAHFKKTE</sequence>
<evidence type="ECO:0000313" key="6">
    <source>
        <dbReference type="EMBL" id="AEQ22952.1"/>
    </source>
</evidence>
<dbReference type="PANTHER" id="PTHR30126:SF40">
    <property type="entry name" value="HTH-TYPE TRANSCRIPTIONAL REGULATOR GLTR"/>
    <property type="match status" value="1"/>
</dbReference>
<keyword evidence="2" id="KW-0805">Transcription regulation</keyword>
<dbReference type="eggNOG" id="COG0583">
    <property type="taxonomic scope" value="Bacteria"/>
</dbReference>
<dbReference type="GO" id="GO:0003700">
    <property type="term" value="F:DNA-binding transcription factor activity"/>
    <property type="evidence" value="ECO:0007669"/>
    <property type="project" value="InterPro"/>
</dbReference>
<feature type="domain" description="HTH lysR-type" evidence="5">
    <location>
        <begin position="1"/>
        <end position="58"/>
    </location>
</feature>